<sequence length="158" mass="17337">MPFARFLVSLTACALLGACSQLSPYSDLTKLDLTLNASDQLNPDLNGRPSPLVLQLVELSHATAFEQADYFDLQQRPAALLAPDLLAMEEMELRPGEQRTLKLALQPDTRHLGLVASYRDLAGARWRLTLDLAPRKRNAVRVQLDSNGLHPPVSNGAP</sequence>
<dbReference type="AlphaFoldDB" id="A0AAQ1G5F1"/>
<name>A0AAQ1G5F1_9GAMM</name>
<evidence type="ECO:0000313" key="1">
    <source>
        <dbReference type="EMBL" id="SEF87797.1"/>
    </source>
</evidence>
<dbReference type="Pfam" id="PF12790">
    <property type="entry name" value="T6SS-SciN"/>
    <property type="match status" value="1"/>
</dbReference>
<dbReference type="PROSITE" id="PS51257">
    <property type="entry name" value="PROKAR_LIPOPROTEIN"/>
    <property type="match status" value="1"/>
</dbReference>
<protein>
    <submittedName>
        <fullName evidence="1">Type VI secretion system protein VasD</fullName>
    </submittedName>
</protein>
<accession>A0AAQ1G5F1</accession>
<dbReference type="RefSeq" id="WP_088274097.1">
    <property type="nucleotide sequence ID" value="NZ_FNVE01000002.1"/>
</dbReference>
<comment type="caution">
    <text evidence="1">The sequence shown here is derived from an EMBL/GenBank/DDBJ whole genome shotgun (WGS) entry which is preliminary data.</text>
</comment>
<dbReference type="InterPro" id="IPR038706">
    <property type="entry name" value="Type_VI_SciN-like_sf"/>
</dbReference>
<dbReference type="Proteomes" id="UP000243518">
    <property type="component" value="Unassembled WGS sequence"/>
</dbReference>
<dbReference type="NCBIfam" id="TIGR03352">
    <property type="entry name" value="VI_chp_3"/>
    <property type="match status" value="1"/>
</dbReference>
<gene>
    <name evidence="1" type="ORF">SAMN05216586_102176</name>
</gene>
<dbReference type="PANTHER" id="PTHR37625:SF4">
    <property type="entry name" value="OUTER MEMBRANE LIPOPROTEIN"/>
    <property type="match status" value="1"/>
</dbReference>
<dbReference type="PANTHER" id="PTHR37625">
    <property type="entry name" value="OUTER MEMBRANE LIPOPROTEIN-RELATED"/>
    <property type="match status" value="1"/>
</dbReference>
<dbReference type="InterPro" id="IPR017734">
    <property type="entry name" value="T6SS_SciN"/>
</dbReference>
<evidence type="ECO:0000313" key="2">
    <source>
        <dbReference type="Proteomes" id="UP000243518"/>
    </source>
</evidence>
<dbReference type="EMBL" id="FNVE01000002">
    <property type="protein sequence ID" value="SEF87797.1"/>
    <property type="molecule type" value="Genomic_DNA"/>
</dbReference>
<reference evidence="1 2" key="1">
    <citation type="submission" date="2016-10" db="EMBL/GenBank/DDBJ databases">
        <authorList>
            <person name="Varghese N."/>
            <person name="Submissions S."/>
        </authorList>
    </citation>
    <scope>NUCLEOTIDE SEQUENCE [LARGE SCALE GENOMIC DNA]</scope>
    <source>
        <strain evidence="1 2">CECT 8317</strain>
    </source>
</reference>
<proteinExistence type="predicted"/>
<dbReference type="Gene3D" id="2.60.40.4150">
    <property type="entry name" value="Type VI secretion system, lipoprotein SciN"/>
    <property type="match status" value="1"/>
</dbReference>
<keyword evidence="2" id="KW-1185">Reference proteome</keyword>
<organism evidence="1 2">
    <name type="scientific">Halopseudomonas aestusnigri</name>
    <dbReference type="NCBI Taxonomy" id="857252"/>
    <lineage>
        <taxon>Bacteria</taxon>
        <taxon>Pseudomonadati</taxon>
        <taxon>Pseudomonadota</taxon>
        <taxon>Gammaproteobacteria</taxon>
        <taxon>Pseudomonadales</taxon>
        <taxon>Pseudomonadaceae</taxon>
        <taxon>Halopseudomonas</taxon>
    </lineage>
</organism>